<keyword evidence="4" id="KW-0067">ATP-binding</keyword>
<dbReference type="InterPro" id="IPR029067">
    <property type="entry name" value="CDC48_domain_2-like_sf"/>
</dbReference>
<dbReference type="InterPro" id="IPR004201">
    <property type="entry name" value="Cdc48_dom2"/>
</dbReference>
<sequence>MEVSLRVSEAYPRDVGRFVIRFHKKIFKNLGITPGDIIEIRGHRRGAGIAHPLQPDDTRDNIVRIDGIMRKNLRVGIGDNVLIRKIEEQNAKTIILAPLYKLSEGEVSPEYVKEKLLNYPVCNGDILLVQLGINREVKFKVSSTTPADIVVVRTSTKLIISNEIPDDTGRIPYITYEDIGGFKKSIRKIREMIELPLKYPVLFRKLGVEPPKGVLIYGPPGSGKTLLAQAVANESNAHFISINGPEIMSKYYGESEKRLREIFTEAERNAPSIIFIDEIDAIAPKREDTIGEVERRVVAQLLTLMDGIKSRGSIIVIGATNRINAIDPALRRPGRFDREIELGVPDYDERLEILQIHTRSMPLDKSVNLSRIAELTYGFVGADLAALCREAGMKVMQRVLSDNESLDEDSINLKLNEKISVTEQDFMDALKEITPSVLREFSTEKPQDKWCNIGGLHAVKKKLLEAVTLSLSKATVFREIGLKPYNGILVYGPPGCGKTILVRGLVNEVNANYIEIKGAELFSKWVGETEKAIGEIFRKAKALSPCIVFFDEIDALGAARVTGGSLNDKIVNRLIAEIDNTLSHQKIIIIGATNRPDALDPALIRAGRFDLIISIPPPDYTERLEILKIYTDKLNIDASVNLEEIARLTENYVGADLHALCREAAVISLERGGSGKHVAREHFEEALKIIHPSVSKDVIDWYKSFERRFSKVISEYKSHII</sequence>
<dbReference type="FunFam" id="3.40.50.300:FF:001025">
    <property type="entry name" value="ATPase family, AAA domain-containing 2B"/>
    <property type="match status" value="1"/>
</dbReference>
<dbReference type="SUPFAM" id="SSF54585">
    <property type="entry name" value="Cdc48 domain 2-like"/>
    <property type="match status" value="1"/>
</dbReference>
<evidence type="ECO:0000259" key="6">
    <source>
        <dbReference type="SMART" id="SM00382"/>
    </source>
</evidence>
<proteinExistence type="inferred from homology"/>
<dbReference type="InterPro" id="IPR003960">
    <property type="entry name" value="ATPase_AAA_CS"/>
</dbReference>
<keyword evidence="2" id="KW-0677">Repeat</keyword>
<dbReference type="InterPro" id="IPR050168">
    <property type="entry name" value="AAA_ATPase_domain"/>
</dbReference>
<dbReference type="SMART" id="SM00382">
    <property type="entry name" value="AAA"/>
    <property type="match status" value="2"/>
</dbReference>
<dbReference type="InterPro" id="IPR041569">
    <property type="entry name" value="AAA_lid_3"/>
</dbReference>
<keyword evidence="3" id="KW-0547">Nucleotide-binding</keyword>
<dbReference type="InterPro" id="IPR003593">
    <property type="entry name" value="AAA+_ATPase"/>
</dbReference>
<feature type="domain" description="AAA+ ATPase" evidence="6">
    <location>
        <begin position="210"/>
        <end position="346"/>
    </location>
</feature>
<dbReference type="PANTHER" id="PTHR23077:SF171">
    <property type="entry name" value="NUCLEAR VALOSIN-CONTAINING PROTEIN-LIKE"/>
    <property type="match status" value="1"/>
</dbReference>
<evidence type="ECO:0000259" key="8">
    <source>
        <dbReference type="SMART" id="SM01073"/>
    </source>
</evidence>
<evidence type="ECO:0000313" key="9">
    <source>
        <dbReference type="EMBL" id="WEU39684.1"/>
    </source>
</evidence>
<dbReference type="InterPro" id="IPR005938">
    <property type="entry name" value="AAA_ATPase_CDC48"/>
</dbReference>
<evidence type="ECO:0000256" key="5">
    <source>
        <dbReference type="ARBA" id="ARBA00023054"/>
    </source>
</evidence>
<dbReference type="NCBIfam" id="TIGR01243">
    <property type="entry name" value="CDC48"/>
    <property type="match status" value="1"/>
</dbReference>
<dbReference type="FunFam" id="1.10.8.60:FF:000057">
    <property type="entry name" value="AAA family ATPase, CDC48 subfamily"/>
    <property type="match status" value="1"/>
</dbReference>
<dbReference type="FunFam" id="2.40.40.20:FF:000007">
    <property type="entry name" value="AAA family ATPase"/>
    <property type="match status" value="1"/>
</dbReference>
<reference evidence="9" key="1">
    <citation type="journal article" date="2017" name="Nature">
        <title>Asgard archaea illuminate the origin of eukaryotic cellular complexity.</title>
        <authorList>
            <person name="Zaremba-Niedzwiedzka K."/>
            <person name="Caceres E.F."/>
            <person name="Saw J.H."/>
            <person name="Backstrom D."/>
            <person name="Juzokaite L."/>
            <person name="Vancaester E."/>
            <person name="Seitz K.W."/>
            <person name="Anantharaman K."/>
            <person name="Starnawski P."/>
            <person name="Kjeldsen K.U."/>
            <person name="Scott M.B."/>
            <person name="Nunoura T."/>
            <person name="Banfield J.F."/>
            <person name="Schramm A."/>
            <person name="Baker B.J."/>
            <person name="Spang A."/>
            <person name="Ettema T.J.G."/>
        </authorList>
    </citation>
    <scope>NUCLEOTIDE SEQUENCE</scope>
    <source>
        <strain evidence="9">LCB_4</strain>
    </source>
</reference>
<protein>
    <submittedName>
        <fullName evidence="9">CDC48 family AAA ATPase</fullName>
    </submittedName>
</protein>
<feature type="domain" description="CDC48" evidence="7">
    <location>
        <begin position="106"/>
        <end position="167"/>
    </location>
</feature>
<dbReference type="PROSITE" id="PS00674">
    <property type="entry name" value="AAA"/>
    <property type="match status" value="2"/>
</dbReference>
<dbReference type="Gene3D" id="3.10.330.10">
    <property type="match status" value="1"/>
</dbReference>
<dbReference type="EMBL" id="CP091871">
    <property type="protein sequence ID" value="WEU39684.1"/>
    <property type="molecule type" value="Genomic_DNA"/>
</dbReference>
<name>A0AAF0IAF1_ODILC</name>
<dbReference type="Pfam" id="PF17862">
    <property type="entry name" value="AAA_lid_3"/>
    <property type="match status" value="2"/>
</dbReference>
<dbReference type="InterPro" id="IPR027417">
    <property type="entry name" value="P-loop_NTPase"/>
</dbReference>
<dbReference type="AlphaFoldDB" id="A0AAF0IAF1"/>
<dbReference type="SMART" id="SM01072">
    <property type="entry name" value="CDC48_2"/>
    <property type="match status" value="1"/>
</dbReference>
<organism evidence="9 10">
    <name type="scientific">Odinarchaeota yellowstonii (strain LCB_4)</name>
    <dbReference type="NCBI Taxonomy" id="1841599"/>
    <lineage>
        <taxon>Archaea</taxon>
        <taxon>Promethearchaeati</taxon>
        <taxon>Candidatus Odinarchaeota</taxon>
        <taxon>Candidatus Odinarchaeia</taxon>
        <taxon>Candidatus Odinarchaeales</taxon>
        <taxon>Candidatus Odinarchaeaceae</taxon>
        <taxon>Candidatus Odinarchaeum</taxon>
    </lineage>
</organism>
<evidence type="ECO:0000259" key="7">
    <source>
        <dbReference type="SMART" id="SM01072"/>
    </source>
</evidence>
<dbReference type="PANTHER" id="PTHR23077">
    <property type="entry name" value="AAA-FAMILY ATPASE"/>
    <property type="match status" value="1"/>
</dbReference>
<dbReference type="GO" id="GO:0016887">
    <property type="term" value="F:ATP hydrolysis activity"/>
    <property type="evidence" value="ECO:0007669"/>
    <property type="project" value="InterPro"/>
</dbReference>
<dbReference type="Proteomes" id="UP000186851">
    <property type="component" value="Chromosome"/>
</dbReference>
<dbReference type="InterPro" id="IPR003338">
    <property type="entry name" value="CDC4_N-term_subdom"/>
</dbReference>
<comment type="similarity">
    <text evidence="1">Belongs to the AAA ATPase family. CDC48 subfamily.</text>
</comment>
<reference evidence="9" key="2">
    <citation type="journal article" date="2022" name="Nat. Microbiol.">
        <title>A closed Candidatus Odinarchaeum chromosome exposes Asgard archaeal viruses.</title>
        <authorList>
            <person name="Tamarit D."/>
            <person name="Caceres E.F."/>
            <person name="Krupovic M."/>
            <person name="Nijland R."/>
            <person name="Eme L."/>
            <person name="Robinson N.P."/>
            <person name="Ettema T.J.G."/>
        </authorList>
    </citation>
    <scope>NUCLEOTIDE SEQUENCE</scope>
    <source>
        <strain evidence="9">LCB_4</strain>
    </source>
</reference>
<dbReference type="SMART" id="SM01073">
    <property type="entry name" value="CDC48_N"/>
    <property type="match status" value="1"/>
</dbReference>
<evidence type="ECO:0000256" key="2">
    <source>
        <dbReference type="ARBA" id="ARBA00022737"/>
    </source>
</evidence>
<dbReference type="Gene3D" id="3.40.50.300">
    <property type="entry name" value="P-loop containing nucleotide triphosphate hydrolases"/>
    <property type="match status" value="2"/>
</dbReference>
<dbReference type="Gene3D" id="1.10.8.60">
    <property type="match status" value="2"/>
</dbReference>
<dbReference type="Pfam" id="PF02933">
    <property type="entry name" value="CDC48_2"/>
    <property type="match status" value="1"/>
</dbReference>
<keyword evidence="5" id="KW-0175">Coiled coil</keyword>
<dbReference type="GO" id="GO:0005524">
    <property type="term" value="F:ATP binding"/>
    <property type="evidence" value="ECO:0007669"/>
    <property type="project" value="UniProtKB-KW"/>
</dbReference>
<evidence type="ECO:0000256" key="1">
    <source>
        <dbReference type="ARBA" id="ARBA00009833"/>
    </source>
</evidence>
<accession>A0AAF0IAF1</accession>
<dbReference type="Pfam" id="PF02359">
    <property type="entry name" value="CDC48_N"/>
    <property type="match status" value="1"/>
</dbReference>
<dbReference type="Gene3D" id="2.40.40.20">
    <property type="match status" value="1"/>
</dbReference>
<evidence type="ECO:0000256" key="4">
    <source>
        <dbReference type="ARBA" id="ARBA00022840"/>
    </source>
</evidence>
<dbReference type="FunFam" id="3.40.50.300:FF:000012">
    <property type="entry name" value="Transitional endoplasmic reticulum ATPase"/>
    <property type="match status" value="1"/>
</dbReference>
<feature type="domain" description="CDC48 N-terminal subdomain" evidence="8">
    <location>
        <begin position="4"/>
        <end position="88"/>
    </location>
</feature>
<dbReference type="Pfam" id="PF00004">
    <property type="entry name" value="AAA"/>
    <property type="match status" value="2"/>
</dbReference>
<dbReference type="SUPFAM" id="SSF50692">
    <property type="entry name" value="ADC-like"/>
    <property type="match status" value="1"/>
</dbReference>
<dbReference type="InterPro" id="IPR009010">
    <property type="entry name" value="Asp_de-COase-like_dom_sf"/>
</dbReference>
<evidence type="ECO:0000256" key="3">
    <source>
        <dbReference type="ARBA" id="ARBA00022741"/>
    </source>
</evidence>
<feature type="domain" description="AAA+ ATPase" evidence="6">
    <location>
        <begin position="484"/>
        <end position="619"/>
    </location>
</feature>
<dbReference type="SUPFAM" id="SSF52540">
    <property type="entry name" value="P-loop containing nucleoside triphosphate hydrolases"/>
    <property type="match status" value="2"/>
</dbReference>
<dbReference type="InterPro" id="IPR003959">
    <property type="entry name" value="ATPase_AAA_core"/>
</dbReference>
<evidence type="ECO:0000313" key="10">
    <source>
        <dbReference type="Proteomes" id="UP000186851"/>
    </source>
</evidence>
<dbReference type="GO" id="GO:0005737">
    <property type="term" value="C:cytoplasm"/>
    <property type="evidence" value="ECO:0007669"/>
    <property type="project" value="UniProtKB-ARBA"/>
</dbReference>
<dbReference type="KEGG" id="oyw:OdinLCB4_004140"/>
<gene>
    <name evidence="9" type="ORF">OdinLCB4_004140</name>
</gene>